<dbReference type="RefSeq" id="WP_407032105.1">
    <property type="nucleotide sequence ID" value="NZ_JAQGEF010000017.1"/>
</dbReference>
<proteinExistence type="predicted"/>
<feature type="transmembrane region" description="Helical" evidence="8">
    <location>
        <begin position="406"/>
        <end position="426"/>
    </location>
</feature>
<evidence type="ECO:0000256" key="8">
    <source>
        <dbReference type="SAM" id="Phobius"/>
    </source>
</evidence>
<protein>
    <submittedName>
        <fullName evidence="9">Chloride channel protein</fullName>
    </submittedName>
</protein>
<feature type="transmembrane region" description="Helical" evidence="8">
    <location>
        <begin position="66"/>
        <end position="84"/>
    </location>
</feature>
<dbReference type="CDD" id="cd01034">
    <property type="entry name" value="EriC_like"/>
    <property type="match status" value="1"/>
</dbReference>
<dbReference type="Pfam" id="PF00654">
    <property type="entry name" value="Voltage_CLC"/>
    <property type="match status" value="1"/>
</dbReference>
<dbReference type="PANTHER" id="PTHR45711">
    <property type="entry name" value="CHLORIDE CHANNEL PROTEIN"/>
    <property type="match status" value="1"/>
</dbReference>
<evidence type="ECO:0000313" key="9">
    <source>
        <dbReference type="EMBL" id="MDA3615777.1"/>
    </source>
</evidence>
<comment type="subcellular location">
    <subcellularLocation>
        <location evidence="1">Membrane</location>
        <topology evidence="1">Multi-pass membrane protein</topology>
    </subcellularLocation>
</comment>
<dbReference type="Proteomes" id="UP001210231">
    <property type="component" value="Unassembled WGS sequence"/>
</dbReference>
<keyword evidence="2" id="KW-0813">Transport</keyword>
<keyword evidence="3 8" id="KW-0812">Transmembrane</keyword>
<evidence type="ECO:0000256" key="4">
    <source>
        <dbReference type="ARBA" id="ARBA00022989"/>
    </source>
</evidence>
<feature type="transmembrane region" description="Helical" evidence="8">
    <location>
        <begin position="375"/>
        <end position="400"/>
    </location>
</feature>
<reference evidence="9 10" key="1">
    <citation type="submission" date="2022-12" db="EMBL/GenBank/DDBJ databases">
        <title>Chitinophagaceae gen. sp. nov., a new member of the family Chitinophagaceae, isolated from soil in a chemical factory.</title>
        <authorList>
            <person name="Ke Z."/>
        </authorList>
    </citation>
    <scope>NUCLEOTIDE SEQUENCE [LARGE SCALE GENOMIC DNA]</scope>
    <source>
        <strain evidence="9 10">LY-5</strain>
    </source>
</reference>
<organism evidence="9 10">
    <name type="scientific">Polluticaenibacter yanchengensis</name>
    <dbReference type="NCBI Taxonomy" id="3014562"/>
    <lineage>
        <taxon>Bacteria</taxon>
        <taxon>Pseudomonadati</taxon>
        <taxon>Bacteroidota</taxon>
        <taxon>Chitinophagia</taxon>
        <taxon>Chitinophagales</taxon>
        <taxon>Chitinophagaceae</taxon>
        <taxon>Polluticaenibacter</taxon>
    </lineage>
</organism>
<evidence type="ECO:0000256" key="5">
    <source>
        <dbReference type="ARBA" id="ARBA00023065"/>
    </source>
</evidence>
<dbReference type="EMBL" id="JAQGEF010000017">
    <property type="protein sequence ID" value="MDA3615777.1"/>
    <property type="molecule type" value="Genomic_DNA"/>
</dbReference>
<feature type="transmembrane region" description="Helical" evidence="8">
    <location>
        <begin position="347"/>
        <end position="368"/>
    </location>
</feature>
<feature type="transmembrane region" description="Helical" evidence="8">
    <location>
        <begin position="244"/>
        <end position="271"/>
    </location>
</feature>
<comment type="caution">
    <text evidence="9">The sequence shown here is derived from an EMBL/GenBank/DDBJ whole genome shotgun (WGS) entry which is preliminary data.</text>
</comment>
<evidence type="ECO:0000256" key="6">
    <source>
        <dbReference type="ARBA" id="ARBA00023136"/>
    </source>
</evidence>
<accession>A0ABT4UN43</accession>
<feature type="transmembrane region" description="Helical" evidence="8">
    <location>
        <begin position="283"/>
        <end position="301"/>
    </location>
</feature>
<dbReference type="SUPFAM" id="SSF81340">
    <property type="entry name" value="Clc chloride channel"/>
    <property type="match status" value="1"/>
</dbReference>
<dbReference type="PRINTS" id="PR00762">
    <property type="entry name" value="CLCHANNEL"/>
</dbReference>
<keyword evidence="6 8" id="KW-0472">Membrane</keyword>
<keyword evidence="4 8" id="KW-1133">Transmembrane helix</keyword>
<evidence type="ECO:0000256" key="7">
    <source>
        <dbReference type="ARBA" id="ARBA00023214"/>
    </source>
</evidence>
<evidence type="ECO:0000256" key="1">
    <source>
        <dbReference type="ARBA" id="ARBA00004141"/>
    </source>
</evidence>
<dbReference type="Gene3D" id="1.10.3080.10">
    <property type="entry name" value="Clc chloride channel"/>
    <property type="match status" value="1"/>
</dbReference>
<dbReference type="InterPro" id="IPR001807">
    <property type="entry name" value="ClC"/>
</dbReference>
<gene>
    <name evidence="9" type="ORF">O3P16_13240</name>
</gene>
<evidence type="ECO:0000313" key="10">
    <source>
        <dbReference type="Proteomes" id="UP001210231"/>
    </source>
</evidence>
<feature type="transmembrane region" description="Helical" evidence="8">
    <location>
        <begin position="210"/>
        <end position="232"/>
    </location>
</feature>
<evidence type="ECO:0000256" key="2">
    <source>
        <dbReference type="ARBA" id="ARBA00022448"/>
    </source>
</evidence>
<sequence>MGRLNSIRKSIKKRFDEINNEAVKRNIMQGLPFWVGSAITGIIAVFYAYLFGWAEDFALFILHSNKWLMFISAPLFFYLGWYLVKRFAGTARGSGIPQVMASIELATPKNNFLVDRLLSFRIMCVKVASSILMVMGGGAIGREGPTIQIAGSVFRFVNNLIPESWPKVSKRNMIMTGAAAGLAAAFNTPLGGVVFAVEELSKGQFRHFRTALFSAVIIAGLTAQWLLGPYLYLGYPELNHLKWYIIFIVILVGVIAGIAGASMARFILKILQWRSGFSFKKQMLFLFGCAILMAGFGVFWGELAIGSGKEIMTETLFTDEKVVAWYTPILRIIGPAASFSAGGAGGIFAPSLGAGASIGSVLAGIFGITNENANILIMSGMVAFLTGVTRSPFTSAILVLEMTDRHSVIFHLMIAALLANLAAYIIDKKSFYDHLKEDYIKEVQTGQ</sequence>
<keyword evidence="7" id="KW-0868">Chloride</keyword>
<dbReference type="PANTHER" id="PTHR45711:SF6">
    <property type="entry name" value="CHLORIDE CHANNEL PROTEIN"/>
    <property type="match status" value="1"/>
</dbReference>
<feature type="transmembrane region" description="Helical" evidence="8">
    <location>
        <begin position="118"/>
        <end position="140"/>
    </location>
</feature>
<keyword evidence="5" id="KW-0406">Ion transport</keyword>
<dbReference type="InterPro" id="IPR014743">
    <property type="entry name" value="Cl-channel_core"/>
</dbReference>
<feature type="transmembrane region" description="Helical" evidence="8">
    <location>
        <begin position="173"/>
        <end position="198"/>
    </location>
</feature>
<keyword evidence="10" id="KW-1185">Reference proteome</keyword>
<name>A0ABT4UN43_9BACT</name>
<feature type="transmembrane region" description="Helical" evidence="8">
    <location>
        <begin position="33"/>
        <end position="54"/>
    </location>
</feature>
<evidence type="ECO:0000256" key="3">
    <source>
        <dbReference type="ARBA" id="ARBA00022692"/>
    </source>
</evidence>